<evidence type="ECO:0000313" key="5">
    <source>
        <dbReference type="Proteomes" id="UP000789405"/>
    </source>
</evidence>
<dbReference type="Pfam" id="PF07714">
    <property type="entry name" value="PK_Tyr_Ser-Thr"/>
    <property type="match status" value="1"/>
</dbReference>
<dbReference type="SUPFAM" id="SSF56112">
    <property type="entry name" value="Protein kinase-like (PK-like)"/>
    <property type="match status" value="1"/>
</dbReference>
<evidence type="ECO:0000313" key="4">
    <source>
        <dbReference type="EMBL" id="CAG8805126.1"/>
    </source>
</evidence>
<keyword evidence="1" id="KW-0547">Nucleotide-binding</keyword>
<dbReference type="GO" id="GO:0005524">
    <property type="term" value="F:ATP binding"/>
    <property type="evidence" value="ECO:0007669"/>
    <property type="project" value="UniProtKB-KW"/>
</dbReference>
<dbReference type="GO" id="GO:0004672">
    <property type="term" value="F:protein kinase activity"/>
    <property type="evidence" value="ECO:0007669"/>
    <property type="project" value="InterPro"/>
</dbReference>
<dbReference type="EMBL" id="CAJVPY010039767">
    <property type="protein sequence ID" value="CAG8805126.1"/>
    <property type="molecule type" value="Genomic_DNA"/>
</dbReference>
<accession>A0A9N9K261</accession>
<dbReference type="GO" id="GO:0005886">
    <property type="term" value="C:plasma membrane"/>
    <property type="evidence" value="ECO:0007669"/>
    <property type="project" value="TreeGrafter"/>
</dbReference>
<comment type="caution">
    <text evidence="4">The sequence shown here is derived from an EMBL/GenBank/DDBJ whole genome shotgun (WGS) entry which is preliminary data.</text>
</comment>
<dbReference type="Gene3D" id="1.10.510.10">
    <property type="entry name" value="Transferase(Phosphotransferase) domain 1"/>
    <property type="match status" value="1"/>
</dbReference>
<keyword evidence="5" id="KW-1185">Reference proteome</keyword>
<feature type="domain" description="Protein kinase" evidence="3">
    <location>
        <begin position="30"/>
        <end position="229"/>
    </location>
</feature>
<feature type="non-terminal residue" evidence="4">
    <location>
        <position position="229"/>
    </location>
</feature>
<dbReference type="Proteomes" id="UP000789405">
    <property type="component" value="Unassembled WGS sequence"/>
</dbReference>
<reference evidence="4" key="1">
    <citation type="submission" date="2021-06" db="EMBL/GenBank/DDBJ databases">
        <authorList>
            <person name="Kallberg Y."/>
            <person name="Tangrot J."/>
            <person name="Rosling A."/>
        </authorList>
    </citation>
    <scope>NUCLEOTIDE SEQUENCE</scope>
    <source>
        <strain evidence="4">MA453B</strain>
    </source>
</reference>
<evidence type="ECO:0000256" key="2">
    <source>
        <dbReference type="ARBA" id="ARBA00022840"/>
    </source>
</evidence>
<dbReference type="PANTHER" id="PTHR27001">
    <property type="entry name" value="OS01G0253100 PROTEIN"/>
    <property type="match status" value="1"/>
</dbReference>
<dbReference type="PANTHER" id="PTHR27001:SF930">
    <property type="entry name" value="OS02G0821400 PROTEIN"/>
    <property type="match status" value="1"/>
</dbReference>
<dbReference type="OrthoDB" id="10261027at2759"/>
<sequence length="229" mass="26942">LKMSATSNPLQQLQKYIIEKNINSYDYTRFRNIELIKSERITRVYSAIFKDKTTVILKSFENNNLTINEVINELKLYHRIDIHPNIIRFNGVTRKEGDSSIIPYMLIFENVNGGTLRTYLHENSHHLSWNDIIKFSLQIASVVRYLHTKGMFNLGLCSCDIFVNNKNIKLADYGLSNRLKGQVVKYKYLRFYKKSDVYSIGFLMQEIFNNSLFTENIIGPIEKYIKIYK</sequence>
<dbReference type="PROSITE" id="PS50011">
    <property type="entry name" value="PROTEIN_KINASE_DOM"/>
    <property type="match status" value="1"/>
</dbReference>
<organism evidence="4 5">
    <name type="scientific">Dentiscutata erythropus</name>
    <dbReference type="NCBI Taxonomy" id="1348616"/>
    <lineage>
        <taxon>Eukaryota</taxon>
        <taxon>Fungi</taxon>
        <taxon>Fungi incertae sedis</taxon>
        <taxon>Mucoromycota</taxon>
        <taxon>Glomeromycotina</taxon>
        <taxon>Glomeromycetes</taxon>
        <taxon>Diversisporales</taxon>
        <taxon>Gigasporaceae</taxon>
        <taxon>Dentiscutata</taxon>
    </lineage>
</organism>
<name>A0A9N9K261_9GLOM</name>
<proteinExistence type="predicted"/>
<dbReference type="AlphaFoldDB" id="A0A9N9K261"/>
<protein>
    <submittedName>
        <fullName evidence="4">6394_t:CDS:1</fullName>
    </submittedName>
</protein>
<gene>
    <name evidence="4" type="ORF">DERYTH_LOCUS24226</name>
</gene>
<keyword evidence="2" id="KW-0067">ATP-binding</keyword>
<evidence type="ECO:0000259" key="3">
    <source>
        <dbReference type="PROSITE" id="PS50011"/>
    </source>
</evidence>
<dbReference type="InterPro" id="IPR011009">
    <property type="entry name" value="Kinase-like_dom_sf"/>
</dbReference>
<dbReference type="InterPro" id="IPR000719">
    <property type="entry name" value="Prot_kinase_dom"/>
</dbReference>
<dbReference type="InterPro" id="IPR001245">
    <property type="entry name" value="Ser-Thr/Tyr_kinase_cat_dom"/>
</dbReference>
<evidence type="ECO:0000256" key="1">
    <source>
        <dbReference type="ARBA" id="ARBA00022741"/>
    </source>
</evidence>
<feature type="non-terminal residue" evidence="4">
    <location>
        <position position="1"/>
    </location>
</feature>